<evidence type="ECO:0000256" key="2">
    <source>
        <dbReference type="ARBA" id="ARBA00022801"/>
    </source>
</evidence>
<dbReference type="Proteomes" id="UP000076510">
    <property type="component" value="Unassembled WGS sequence"/>
</dbReference>
<dbReference type="InterPro" id="IPR015797">
    <property type="entry name" value="NUDIX_hydrolase-like_dom_sf"/>
</dbReference>
<comment type="similarity">
    <text evidence="3">Belongs to the Nudix hydrolase family.</text>
</comment>
<dbReference type="PRINTS" id="PR00502">
    <property type="entry name" value="NUDIXFAMILY"/>
</dbReference>
<evidence type="ECO:0000256" key="3">
    <source>
        <dbReference type="RuleBase" id="RU003476"/>
    </source>
</evidence>
<reference evidence="6" key="1">
    <citation type="submission" date="2016-01" db="EMBL/GenBank/DDBJ databases">
        <title>Whole genome sequencing of Bhargavaea cecembensis T14.</title>
        <authorList>
            <person name="Hong K.W."/>
        </authorList>
    </citation>
    <scope>NUCLEOTIDE SEQUENCE [LARGE SCALE GENOMIC DNA]</scope>
    <source>
        <strain evidence="6">M19</strain>
    </source>
</reference>
<evidence type="ECO:0000313" key="5">
    <source>
        <dbReference type="EMBL" id="KZE45815.1"/>
    </source>
</evidence>
<dbReference type="InterPro" id="IPR000086">
    <property type="entry name" value="NUDIX_hydrolase_dom"/>
</dbReference>
<evidence type="ECO:0000313" key="6">
    <source>
        <dbReference type="Proteomes" id="UP000076510"/>
    </source>
</evidence>
<comment type="caution">
    <text evidence="5">The sequence shown here is derived from an EMBL/GenBank/DDBJ whole genome shotgun (WGS) entry which is preliminary data.</text>
</comment>
<dbReference type="InterPro" id="IPR020084">
    <property type="entry name" value="NUDIX_hydrolase_CS"/>
</dbReference>
<feature type="domain" description="Nudix hydrolase" evidence="4">
    <location>
        <begin position="15"/>
        <end position="147"/>
    </location>
</feature>
<proteinExistence type="inferred from homology"/>
<dbReference type="SUPFAM" id="SSF55811">
    <property type="entry name" value="Nudix"/>
    <property type="match status" value="1"/>
</dbReference>
<dbReference type="PANTHER" id="PTHR43046:SF2">
    <property type="entry name" value="8-OXO-DGTP DIPHOSPHATASE-RELATED"/>
    <property type="match status" value="1"/>
</dbReference>
<dbReference type="InterPro" id="IPR020476">
    <property type="entry name" value="Nudix_hydrolase"/>
</dbReference>
<evidence type="ECO:0000256" key="1">
    <source>
        <dbReference type="ARBA" id="ARBA00001946"/>
    </source>
</evidence>
<dbReference type="PANTHER" id="PTHR43046">
    <property type="entry name" value="GDP-MANNOSE MANNOSYL HYDROLASE"/>
    <property type="match status" value="1"/>
</dbReference>
<dbReference type="GO" id="GO:0016787">
    <property type="term" value="F:hydrolase activity"/>
    <property type="evidence" value="ECO:0007669"/>
    <property type="project" value="UniProtKB-KW"/>
</dbReference>
<dbReference type="EMBL" id="LQQY01000034">
    <property type="protein sequence ID" value="KZE45815.1"/>
    <property type="molecule type" value="Genomic_DNA"/>
</dbReference>
<dbReference type="OrthoDB" id="9787476at2"/>
<dbReference type="RefSeq" id="WP_063191701.1">
    <property type="nucleotide sequence ID" value="NZ_LQQY01000034.1"/>
</dbReference>
<dbReference type="PROSITE" id="PS00893">
    <property type="entry name" value="NUDIX_BOX"/>
    <property type="match status" value="1"/>
</dbReference>
<gene>
    <name evidence="5" type="ORF">AV649_06520</name>
</gene>
<evidence type="ECO:0000259" key="4">
    <source>
        <dbReference type="PROSITE" id="PS51462"/>
    </source>
</evidence>
<protein>
    <submittedName>
        <fullName evidence="5">ADP-ribose pyrophosphatase</fullName>
    </submittedName>
</protein>
<dbReference type="CDD" id="cd04677">
    <property type="entry name" value="NUDIX_Hydrolase"/>
    <property type="match status" value="1"/>
</dbReference>
<name>A0A165JB16_9BACI</name>
<keyword evidence="2 3" id="KW-0378">Hydrolase</keyword>
<dbReference type="AlphaFoldDB" id="A0A165JB16"/>
<sequence length="158" mass="18101">MGYIMELREQVGSIPLIMVGSCVLVINESDELLLMKRTDNQCWGLPGGSMEPGETLQEVAQRELYEETGLQAGCLHLWNIYSGQEFYYRYPHGDEVYNVVTAYLCSTYSGECRLNEIEGSELRFFPLDSLPPELSPPDRPIILEYRAQKEMPCSQPHW</sequence>
<accession>A0A165JB16</accession>
<dbReference type="PROSITE" id="PS51462">
    <property type="entry name" value="NUDIX"/>
    <property type="match status" value="1"/>
</dbReference>
<organism evidence="5 6">
    <name type="scientific">Rossellomorea marisflavi</name>
    <dbReference type="NCBI Taxonomy" id="189381"/>
    <lineage>
        <taxon>Bacteria</taxon>
        <taxon>Bacillati</taxon>
        <taxon>Bacillota</taxon>
        <taxon>Bacilli</taxon>
        <taxon>Bacillales</taxon>
        <taxon>Bacillaceae</taxon>
        <taxon>Rossellomorea</taxon>
    </lineage>
</organism>
<dbReference type="Pfam" id="PF00293">
    <property type="entry name" value="NUDIX"/>
    <property type="match status" value="1"/>
</dbReference>
<comment type="cofactor">
    <cofactor evidence="1">
        <name>Mg(2+)</name>
        <dbReference type="ChEBI" id="CHEBI:18420"/>
    </cofactor>
</comment>
<dbReference type="Gene3D" id="3.90.79.10">
    <property type="entry name" value="Nucleoside Triphosphate Pyrophosphohydrolase"/>
    <property type="match status" value="1"/>
</dbReference>